<keyword evidence="4" id="KW-1185">Reference proteome</keyword>
<dbReference type="RefSeq" id="WP_074875539.1">
    <property type="nucleotide sequence ID" value="NZ_FOXI01000002.1"/>
</dbReference>
<dbReference type="InterPro" id="IPR057022">
    <property type="entry name" value="PF0610-like_Zn_ribbon_C"/>
</dbReference>
<organism evidence="3 4">
    <name type="scientific">Halolamina pelagica</name>
    <dbReference type="NCBI Taxonomy" id="699431"/>
    <lineage>
        <taxon>Archaea</taxon>
        <taxon>Methanobacteriati</taxon>
        <taxon>Methanobacteriota</taxon>
        <taxon>Stenosarchaea group</taxon>
        <taxon>Halobacteria</taxon>
        <taxon>Halobacteriales</taxon>
        <taxon>Haloferacaceae</taxon>
    </lineage>
</organism>
<evidence type="ECO:0000259" key="2">
    <source>
        <dbReference type="Pfam" id="PF23470"/>
    </source>
</evidence>
<feature type="domain" description="PF0610-like winged HTH N-terminal" evidence="1">
    <location>
        <begin position="5"/>
        <end position="54"/>
    </location>
</feature>
<evidence type="ECO:0000259" key="1">
    <source>
        <dbReference type="Pfam" id="PF21476"/>
    </source>
</evidence>
<reference evidence="4" key="1">
    <citation type="submission" date="2016-10" db="EMBL/GenBank/DDBJ databases">
        <authorList>
            <person name="Varghese N."/>
            <person name="Submissions S."/>
        </authorList>
    </citation>
    <scope>NUCLEOTIDE SEQUENCE [LARGE SCALE GENOMIC DNA]</scope>
    <source>
        <strain evidence="4">CGMCC 1.10329</strain>
    </source>
</reference>
<proteinExistence type="predicted"/>
<accession>A0A1I5NM33</accession>
<dbReference type="InterPro" id="IPR049159">
    <property type="entry name" value="PF0610-like_wHTH_N"/>
</dbReference>
<sequence length="96" mass="10595">MDEATTRQRIVDALREGPATPRDLSKRLGVPTSVVYDHARHVAKSLENDDEQLLVAPPTCTDCGFSRFDDPLAAPSRCPECKCERLTEPELVVESA</sequence>
<evidence type="ECO:0000313" key="3">
    <source>
        <dbReference type="EMBL" id="SFP22777.1"/>
    </source>
</evidence>
<dbReference type="Gene3D" id="1.10.10.10">
    <property type="entry name" value="Winged helix-like DNA-binding domain superfamily/Winged helix DNA-binding domain"/>
    <property type="match status" value="1"/>
</dbReference>
<dbReference type="InterPro" id="IPR036390">
    <property type="entry name" value="WH_DNA-bd_sf"/>
</dbReference>
<dbReference type="PANTHER" id="PTHR40663">
    <property type="match status" value="1"/>
</dbReference>
<dbReference type="EMBL" id="FOXI01000002">
    <property type="protein sequence ID" value="SFP22777.1"/>
    <property type="molecule type" value="Genomic_DNA"/>
</dbReference>
<dbReference type="Pfam" id="PF23470">
    <property type="entry name" value="Zn_ribbon_PF0610"/>
    <property type="match status" value="1"/>
</dbReference>
<dbReference type="SUPFAM" id="SSF46785">
    <property type="entry name" value="Winged helix' DNA-binding domain"/>
    <property type="match status" value="1"/>
</dbReference>
<dbReference type="InterPro" id="IPR011991">
    <property type="entry name" value="ArsR-like_HTH"/>
</dbReference>
<dbReference type="Proteomes" id="UP000183769">
    <property type="component" value="Unassembled WGS sequence"/>
</dbReference>
<gene>
    <name evidence="3" type="ORF">SAMN05216277_10298</name>
</gene>
<feature type="domain" description="PF0610-like rubredoxin-like zinc beta-ribbon C-terminal" evidence="2">
    <location>
        <begin position="57"/>
        <end position="95"/>
    </location>
</feature>
<dbReference type="AlphaFoldDB" id="A0A1I5NM33"/>
<evidence type="ECO:0000313" key="4">
    <source>
        <dbReference type="Proteomes" id="UP000183769"/>
    </source>
</evidence>
<dbReference type="CDD" id="cd00090">
    <property type="entry name" value="HTH_ARSR"/>
    <property type="match status" value="1"/>
</dbReference>
<dbReference type="Pfam" id="PF21476">
    <property type="entry name" value="PF0610-like_N"/>
    <property type="match status" value="1"/>
</dbReference>
<name>A0A1I5NM33_9EURY</name>
<dbReference type="InterPro" id="IPR036388">
    <property type="entry name" value="WH-like_DNA-bd_sf"/>
</dbReference>
<protein>
    <submittedName>
        <fullName evidence="3">Uncharacterized protein</fullName>
    </submittedName>
</protein>
<dbReference type="PANTHER" id="PTHR40663:SF2">
    <property type="entry name" value="TRANSCRIPTIONAL REGULATOR"/>
    <property type="match status" value="1"/>
</dbReference>
<dbReference type="InterPro" id="IPR038767">
    <property type="entry name" value="PF0610-like"/>
</dbReference>
<dbReference type="OrthoDB" id="30924at2157"/>